<feature type="transmembrane region" description="Helical" evidence="8">
    <location>
        <begin position="36"/>
        <end position="53"/>
    </location>
</feature>
<sequence>MIGYLYMLTAAFLWGLIGPVSRLAFAHGLTPMEVAFWRAVFGGVLFGAHALLIGRIRIARRDLPIVLGFGLVGVALFYASFQFAVQAGGGAMAAVLLYTAPAWVALLSWIFIREPMGAHKLAALLLTLLGVAGVSLQGGEVRIHPAGIIWGLVSGFTYALYYLFGKIYLQRYETPTLFAYAMPVGALSLLPFTPLHRPGPVAWGAVAFLTICSTYLAYLIYYAGLRRLEATRAAIVATLEPVVAMVTSYLIWGERFGPLGDLGAALVILGVIWMVQAPTARVPTPSAEPTPPPPQPEEPQGEGR</sequence>
<dbReference type="InterPro" id="IPR037185">
    <property type="entry name" value="EmrE-like"/>
</dbReference>
<evidence type="ECO:0000256" key="5">
    <source>
        <dbReference type="ARBA" id="ARBA00022989"/>
    </source>
</evidence>
<keyword evidence="3" id="KW-1003">Cell membrane</keyword>
<dbReference type="SUPFAM" id="SSF103481">
    <property type="entry name" value="Multidrug resistance efflux transporter EmrE"/>
    <property type="match status" value="2"/>
</dbReference>
<feature type="domain" description="EamA" evidence="9">
    <location>
        <begin position="146"/>
        <end position="275"/>
    </location>
</feature>
<comment type="similarity">
    <text evidence="2">Belongs to the EamA transporter family.</text>
</comment>
<proteinExistence type="inferred from homology"/>
<keyword evidence="4 8" id="KW-0812">Transmembrane</keyword>
<evidence type="ECO:0000256" key="8">
    <source>
        <dbReference type="SAM" id="Phobius"/>
    </source>
</evidence>
<dbReference type="GO" id="GO:0005886">
    <property type="term" value="C:plasma membrane"/>
    <property type="evidence" value="ECO:0007669"/>
    <property type="project" value="UniProtKB-SubCell"/>
</dbReference>
<feature type="region of interest" description="Disordered" evidence="7">
    <location>
        <begin position="282"/>
        <end position="304"/>
    </location>
</feature>
<accession>A0A2H5Y5D9</accession>
<dbReference type="PANTHER" id="PTHR32322">
    <property type="entry name" value="INNER MEMBRANE TRANSPORTER"/>
    <property type="match status" value="1"/>
</dbReference>
<evidence type="ECO:0000313" key="11">
    <source>
        <dbReference type="Proteomes" id="UP000236642"/>
    </source>
</evidence>
<evidence type="ECO:0000256" key="4">
    <source>
        <dbReference type="ARBA" id="ARBA00022692"/>
    </source>
</evidence>
<name>A0A2H5Y5D9_9CHLR</name>
<feature type="compositionally biased region" description="Pro residues" evidence="7">
    <location>
        <begin position="286"/>
        <end position="297"/>
    </location>
</feature>
<evidence type="ECO:0000256" key="7">
    <source>
        <dbReference type="SAM" id="MobiDB-lite"/>
    </source>
</evidence>
<evidence type="ECO:0000256" key="6">
    <source>
        <dbReference type="ARBA" id="ARBA00023136"/>
    </source>
</evidence>
<dbReference type="Gene3D" id="1.10.3730.20">
    <property type="match status" value="1"/>
</dbReference>
<feature type="domain" description="EamA" evidence="9">
    <location>
        <begin position="1"/>
        <end position="135"/>
    </location>
</feature>
<dbReference type="PANTHER" id="PTHR32322:SF18">
    <property type="entry name" value="S-ADENOSYLMETHIONINE_S-ADENOSYLHOMOCYSTEINE TRANSPORTER"/>
    <property type="match status" value="1"/>
</dbReference>
<evidence type="ECO:0000256" key="2">
    <source>
        <dbReference type="ARBA" id="ARBA00007362"/>
    </source>
</evidence>
<evidence type="ECO:0000259" key="9">
    <source>
        <dbReference type="Pfam" id="PF00892"/>
    </source>
</evidence>
<keyword evidence="6 8" id="KW-0472">Membrane</keyword>
<comment type="subcellular location">
    <subcellularLocation>
        <location evidence="1">Cell membrane</location>
        <topology evidence="1">Multi-pass membrane protein</topology>
    </subcellularLocation>
</comment>
<feature type="transmembrane region" description="Helical" evidence="8">
    <location>
        <begin position="145"/>
        <end position="164"/>
    </location>
</feature>
<dbReference type="InterPro" id="IPR000620">
    <property type="entry name" value="EamA_dom"/>
</dbReference>
<feature type="transmembrane region" description="Helical" evidence="8">
    <location>
        <begin position="176"/>
        <end position="195"/>
    </location>
</feature>
<feature type="transmembrane region" description="Helical" evidence="8">
    <location>
        <begin position="65"/>
        <end position="85"/>
    </location>
</feature>
<evidence type="ECO:0000256" key="3">
    <source>
        <dbReference type="ARBA" id="ARBA00022475"/>
    </source>
</evidence>
<feature type="transmembrane region" description="Helical" evidence="8">
    <location>
        <begin position="91"/>
        <end position="112"/>
    </location>
</feature>
<gene>
    <name evidence="10" type="primary">yicL</name>
    <name evidence="10" type="ORF">HRbin22_00905</name>
</gene>
<feature type="transmembrane region" description="Helical" evidence="8">
    <location>
        <begin position="121"/>
        <end position="139"/>
    </location>
</feature>
<dbReference type="InterPro" id="IPR050638">
    <property type="entry name" value="AA-Vitamin_Transporters"/>
</dbReference>
<comment type="caution">
    <text evidence="10">The sequence shown here is derived from an EMBL/GenBank/DDBJ whole genome shotgun (WGS) entry which is preliminary data.</text>
</comment>
<protein>
    <submittedName>
        <fullName evidence="10">Putative inner membrane transporter YicL</fullName>
    </submittedName>
</protein>
<reference evidence="11" key="1">
    <citation type="submission" date="2017-09" db="EMBL/GenBank/DDBJ databases">
        <title>Metaegenomics of thermophilic ammonia-oxidizing enrichment culture.</title>
        <authorList>
            <person name="Kato S."/>
            <person name="Suzuki K."/>
        </authorList>
    </citation>
    <scope>NUCLEOTIDE SEQUENCE [LARGE SCALE GENOMIC DNA]</scope>
</reference>
<keyword evidence="5 8" id="KW-1133">Transmembrane helix</keyword>
<feature type="transmembrane region" description="Helical" evidence="8">
    <location>
        <begin position="233"/>
        <end position="252"/>
    </location>
</feature>
<dbReference type="EMBL" id="BEHY01000014">
    <property type="protein sequence ID" value="GBD08664.1"/>
    <property type="molecule type" value="Genomic_DNA"/>
</dbReference>
<dbReference type="Pfam" id="PF00892">
    <property type="entry name" value="EamA"/>
    <property type="match status" value="2"/>
</dbReference>
<feature type="transmembrane region" description="Helical" evidence="8">
    <location>
        <begin position="258"/>
        <end position="275"/>
    </location>
</feature>
<feature type="transmembrane region" description="Helical" evidence="8">
    <location>
        <begin position="201"/>
        <end position="221"/>
    </location>
</feature>
<dbReference type="Proteomes" id="UP000236642">
    <property type="component" value="Unassembled WGS sequence"/>
</dbReference>
<evidence type="ECO:0000313" key="10">
    <source>
        <dbReference type="EMBL" id="GBD08664.1"/>
    </source>
</evidence>
<evidence type="ECO:0000256" key="1">
    <source>
        <dbReference type="ARBA" id="ARBA00004651"/>
    </source>
</evidence>
<organism evidence="10 11">
    <name type="scientific">Candidatus Thermoflexus japonica</name>
    <dbReference type="NCBI Taxonomy" id="2035417"/>
    <lineage>
        <taxon>Bacteria</taxon>
        <taxon>Bacillati</taxon>
        <taxon>Chloroflexota</taxon>
        <taxon>Thermoflexia</taxon>
        <taxon>Thermoflexales</taxon>
        <taxon>Thermoflexaceae</taxon>
        <taxon>Thermoflexus</taxon>
    </lineage>
</organism>
<dbReference type="AlphaFoldDB" id="A0A2H5Y5D9"/>